<comment type="caution">
    <text evidence="1">The sequence shown here is derived from an EMBL/GenBank/DDBJ whole genome shotgun (WGS) entry which is preliminary data.</text>
</comment>
<gene>
    <name evidence="1" type="ORF">PN36_20770</name>
</gene>
<accession>A0A4E0QP05</accession>
<name>A0A4E0QP05_9GAMM</name>
<dbReference type="EMBL" id="JSZA02000091">
    <property type="protein sequence ID" value="TGO02677.1"/>
    <property type="molecule type" value="Genomic_DNA"/>
</dbReference>
<organism evidence="1 2">
    <name type="scientific">Candidatus Thiomargarita nelsonii</name>
    <dbReference type="NCBI Taxonomy" id="1003181"/>
    <lineage>
        <taxon>Bacteria</taxon>
        <taxon>Pseudomonadati</taxon>
        <taxon>Pseudomonadota</taxon>
        <taxon>Gammaproteobacteria</taxon>
        <taxon>Thiotrichales</taxon>
        <taxon>Thiotrichaceae</taxon>
        <taxon>Thiomargarita</taxon>
    </lineage>
</organism>
<protein>
    <submittedName>
        <fullName evidence="1">Uncharacterized protein</fullName>
    </submittedName>
</protein>
<dbReference type="Pfam" id="PF26541">
    <property type="entry name" value="MafI2"/>
    <property type="match status" value="1"/>
</dbReference>
<dbReference type="Proteomes" id="UP000030428">
    <property type="component" value="Unassembled WGS sequence"/>
</dbReference>
<dbReference type="InterPro" id="IPR058702">
    <property type="entry name" value="MafI2-like"/>
</dbReference>
<evidence type="ECO:0000313" key="1">
    <source>
        <dbReference type="EMBL" id="TGO02677.1"/>
    </source>
</evidence>
<evidence type="ECO:0000313" key="2">
    <source>
        <dbReference type="Proteomes" id="UP000030428"/>
    </source>
</evidence>
<sequence length="83" mass="9674">MLGSVSWNLRAVWLDETGPTSVILRFMLALDNEEEREEIDDIVFEFEALQDTGIDLDVQVYVSNDSLSTFHDFGYLVYARWEH</sequence>
<proteinExistence type="predicted"/>
<keyword evidence="2" id="KW-1185">Reference proteome</keyword>
<dbReference type="AlphaFoldDB" id="A0A4E0QP05"/>
<reference evidence="1 2" key="1">
    <citation type="journal article" date="2016" name="Front. Microbiol.">
        <title>Single-Cell (Meta-)Genomics of a Dimorphic Candidatus Thiomargarita nelsonii Reveals Genomic Plasticity.</title>
        <authorList>
            <person name="Flood B.E."/>
            <person name="Fliss P."/>
            <person name="Jones D.S."/>
            <person name="Dick G.J."/>
            <person name="Jain S."/>
            <person name="Kaster A.K."/>
            <person name="Winkel M."/>
            <person name="Mussmann M."/>
            <person name="Bailey J."/>
        </authorList>
    </citation>
    <scope>NUCLEOTIDE SEQUENCE [LARGE SCALE GENOMIC DNA]</scope>
    <source>
        <strain evidence="1">Hydrate Ridge</strain>
    </source>
</reference>